<dbReference type="InterPro" id="IPR004609">
    <property type="entry name" value="ATP-dep_DNA_helicase_RecG"/>
</dbReference>
<evidence type="ECO:0000256" key="8">
    <source>
        <dbReference type="ARBA" id="ARBA00023125"/>
    </source>
</evidence>
<dbReference type="InterPro" id="IPR027417">
    <property type="entry name" value="P-loop_NTPase"/>
</dbReference>
<dbReference type="Gene3D" id="2.40.50.140">
    <property type="entry name" value="Nucleic acid-binding proteins"/>
    <property type="match status" value="1"/>
</dbReference>
<evidence type="ECO:0000256" key="7">
    <source>
        <dbReference type="ARBA" id="ARBA00022840"/>
    </source>
</evidence>
<reference evidence="18" key="1">
    <citation type="submission" date="2023-04" db="EMBL/GenBank/DDBJ databases">
        <title>Complete genome sequence of Temperatibacter marinus.</title>
        <authorList>
            <person name="Rong J.-C."/>
            <person name="Yi M.-L."/>
            <person name="Zhao Q."/>
        </authorList>
    </citation>
    <scope>NUCLEOTIDE SEQUENCE</scope>
    <source>
        <strain evidence="18">NBRC 110045</strain>
    </source>
</reference>
<comment type="catalytic activity">
    <reaction evidence="14 15">
        <text>ATP + H2O = ADP + phosphate + H(+)</text>
        <dbReference type="Rhea" id="RHEA:13065"/>
        <dbReference type="ChEBI" id="CHEBI:15377"/>
        <dbReference type="ChEBI" id="CHEBI:15378"/>
        <dbReference type="ChEBI" id="CHEBI:30616"/>
        <dbReference type="ChEBI" id="CHEBI:43474"/>
        <dbReference type="ChEBI" id="CHEBI:456216"/>
        <dbReference type="EC" id="5.6.2.4"/>
    </reaction>
</comment>
<protein>
    <recommendedName>
        <fullName evidence="2 15">ATP-dependent DNA helicase RecG</fullName>
        <ecNumber evidence="13 15">5.6.2.4</ecNumber>
    </recommendedName>
</protein>
<comment type="catalytic activity">
    <reaction evidence="12 15">
        <text>Couples ATP hydrolysis with the unwinding of duplex DNA by translocating in the 3'-5' direction.</text>
        <dbReference type="EC" id="5.6.2.4"/>
    </reaction>
</comment>
<evidence type="ECO:0000256" key="2">
    <source>
        <dbReference type="ARBA" id="ARBA00017846"/>
    </source>
</evidence>
<evidence type="ECO:0000259" key="17">
    <source>
        <dbReference type="PROSITE" id="PS51194"/>
    </source>
</evidence>
<dbReference type="NCBIfam" id="NF008168">
    <property type="entry name" value="PRK10917.2-2"/>
    <property type="match status" value="1"/>
</dbReference>
<dbReference type="SMART" id="SM00490">
    <property type="entry name" value="HELICc"/>
    <property type="match status" value="1"/>
</dbReference>
<evidence type="ECO:0000259" key="16">
    <source>
        <dbReference type="PROSITE" id="PS51192"/>
    </source>
</evidence>
<dbReference type="KEGG" id="tmk:QGN29_13090"/>
<dbReference type="Proteomes" id="UP001268683">
    <property type="component" value="Chromosome"/>
</dbReference>
<dbReference type="Pfam" id="PF19833">
    <property type="entry name" value="RecG_dom3_C"/>
    <property type="match status" value="1"/>
</dbReference>
<dbReference type="SMART" id="SM00487">
    <property type="entry name" value="DEXDc"/>
    <property type="match status" value="1"/>
</dbReference>
<evidence type="ECO:0000256" key="14">
    <source>
        <dbReference type="ARBA" id="ARBA00048988"/>
    </source>
</evidence>
<proteinExistence type="inferred from homology"/>
<dbReference type="InterPro" id="IPR033454">
    <property type="entry name" value="RecG_wedge"/>
</dbReference>
<dbReference type="InterPro" id="IPR014001">
    <property type="entry name" value="Helicase_ATP-bd"/>
</dbReference>
<dbReference type="NCBIfam" id="NF008165">
    <property type="entry name" value="PRK10917.1-3"/>
    <property type="match status" value="1"/>
</dbReference>
<dbReference type="GO" id="GO:0043138">
    <property type="term" value="F:3'-5' DNA helicase activity"/>
    <property type="evidence" value="ECO:0007669"/>
    <property type="project" value="UniProtKB-EC"/>
</dbReference>
<dbReference type="GO" id="GO:0006281">
    <property type="term" value="P:DNA repair"/>
    <property type="evidence" value="ECO:0007669"/>
    <property type="project" value="UniProtKB-UniRule"/>
</dbReference>
<keyword evidence="5 15" id="KW-0378">Hydrolase</keyword>
<evidence type="ECO:0000256" key="11">
    <source>
        <dbReference type="ARBA" id="ARBA00023235"/>
    </source>
</evidence>
<keyword evidence="10 15" id="KW-0234">DNA repair</keyword>
<dbReference type="GO" id="GO:0016787">
    <property type="term" value="F:hydrolase activity"/>
    <property type="evidence" value="ECO:0007669"/>
    <property type="project" value="UniProtKB-KW"/>
</dbReference>
<feature type="domain" description="Helicase C-terminal" evidence="17">
    <location>
        <begin position="468"/>
        <end position="624"/>
    </location>
</feature>
<dbReference type="RefSeq" id="WP_310798317.1">
    <property type="nucleotide sequence ID" value="NZ_CP123872.1"/>
</dbReference>
<dbReference type="CDD" id="cd04488">
    <property type="entry name" value="RecG_wedge_OBF"/>
    <property type="match status" value="1"/>
</dbReference>
<dbReference type="GO" id="GO:0003677">
    <property type="term" value="F:DNA binding"/>
    <property type="evidence" value="ECO:0007669"/>
    <property type="project" value="UniProtKB-KW"/>
</dbReference>
<evidence type="ECO:0000256" key="13">
    <source>
        <dbReference type="ARBA" id="ARBA00034808"/>
    </source>
</evidence>
<dbReference type="Gene3D" id="3.40.50.300">
    <property type="entry name" value="P-loop containing nucleotide triphosphate hydrolases"/>
    <property type="match status" value="2"/>
</dbReference>
<evidence type="ECO:0000256" key="1">
    <source>
        <dbReference type="ARBA" id="ARBA00007504"/>
    </source>
</evidence>
<keyword evidence="19" id="KW-1185">Reference proteome</keyword>
<feature type="domain" description="Helicase ATP-binding" evidence="16">
    <location>
        <begin position="284"/>
        <end position="446"/>
    </location>
</feature>
<dbReference type="PANTHER" id="PTHR47964">
    <property type="entry name" value="ATP-DEPENDENT DNA HELICASE HOMOLOG RECG, CHLOROPLASTIC"/>
    <property type="match status" value="1"/>
</dbReference>
<gene>
    <name evidence="18" type="primary">recG</name>
    <name evidence="18" type="ORF">QGN29_13090</name>
</gene>
<keyword evidence="3 15" id="KW-0547">Nucleotide-binding</keyword>
<dbReference type="SUPFAM" id="SSF50249">
    <property type="entry name" value="Nucleic acid-binding proteins"/>
    <property type="match status" value="1"/>
</dbReference>
<dbReference type="PANTHER" id="PTHR47964:SF1">
    <property type="entry name" value="ATP-DEPENDENT DNA HELICASE HOMOLOG RECG, CHLOROPLASTIC"/>
    <property type="match status" value="1"/>
</dbReference>
<comment type="similarity">
    <text evidence="1 15">Belongs to the helicase family. RecG subfamily.</text>
</comment>
<dbReference type="NCBIfam" id="NF008164">
    <property type="entry name" value="PRK10917.1-2"/>
    <property type="match status" value="1"/>
</dbReference>
<evidence type="ECO:0000256" key="10">
    <source>
        <dbReference type="ARBA" id="ARBA00023204"/>
    </source>
</evidence>
<keyword evidence="8" id="KW-0238">DNA-binding</keyword>
<dbReference type="Pfam" id="PF00271">
    <property type="entry name" value="Helicase_C"/>
    <property type="match status" value="1"/>
</dbReference>
<accession>A0AA52H9G4</accession>
<evidence type="ECO:0000256" key="15">
    <source>
        <dbReference type="RuleBase" id="RU363016"/>
    </source>
</evidence>
<dbReference type="InterPro" id="IPR045562">
    <property type="entry name" value="RecG_dom3_C"/>
</dbReference>
<evidence type="ECO:0000256" key="12">
    <source>
        <dbReference type="ARBA" id="ARBA00034617"/>
    </source>
</evidence>
<dbReference type="SUPFAM" id="SSF52540">
    <property type="entry name" value="P-loop containing nucleoside triphosphate hydrolases"/>
    <property type="match status" value="2"/>
</dbReference>
<name>A0AA52H9G4_9PROT</name>
<evidence type="ECO:0000256" key="6">
    <source>
        <dbReference type="ARBA" id="ARBA00022806"/>
    </source>
</evidence>
<dbReference type="InterPro" id="IPR011545">
    <property type="entry name" value="DEAD/DEAH_box_helicase_dom"/>
</dbReference>
<dbReference type="Pfam" id="PF17191">
    <property type="entry name" value="RecG_wedge"/>
    <property type="match status" value="1"/>
</dbReference>
<evidence type="ECO:0000256" key="5">
    <source>
        <dbReference type="ARBA" id="ARBA00022801"/>
    </source>
</evidence>
<dbReference type="Pfam" id="PF00270">
    <property type="entry name" value="DEAD"/>
    <property type="match status" value="1"/>
</dbReference>
<dbReference type="InterPro" id="IPR047112">
    <property type="entry name" value="RecG/Mfd"/>
</dbReference>
<organism evidence="18 19">
    <name type="scientific">Temperatibacter marinus</name>
    <dbReference type="NCBI Taxonomy" id="1456591"/>
    <lineage>
        <taxon>Bacteria</taxon>
        <taxon>Pseudomonadati</taxon>
        <taxon>Pseudomonadota</taxon>
        <taxon>Alphaproteobacteria</taxon>
        <taxon>Kordiimonadales</taxon>
        <taxon>Temperatibacteraceae</taxon>
        <taxon>Temperatibacter</taxon>
    </lineage>
</organism>
<keyword evidence="4 15" id="KW-0227">DNA damage</keyword>
<evidence type="ECO:0000256" key="3">
    <source>
        <dbReference type="ARBA" id="ARBA00022741"/>
    </source>
</evidence>
<keyword evidence="9 15" id="KW-0233">DNA recombination</keyword>
<dbReference type="InterPro" id="IPR012340">
    <property type="entry name" value="NA-bd_OB-fold"/>
</dbReference>
<evidence type="ECO:0000313" key="18">
    <source>
        <dbReference type="EMBL" id="WND02482.1"/>
    </source>
</evidence>
<keyword evidence="11" id="KW-0413">Isomerase</keyword>
<keyword evidence="7 15" id="KW-0067">ATP-binding</keyword>
<dbReference type="EMBL" id="CP123872">
    <property type="protein sequence ID" value="WND02482.1"/>
    <property type="molecule type" value="Genomic_DNA"/>
</dbReference>
<keyword evidence="6 15" id="KW-0347">Helicase</keyword>
<comment type="function">
    <text evidence="15">Plays a critical role in recombination and DNA repair. Helps process Holliday junction intermediates to mature products by catalyzing branch migration. Has replication fork regression activity, unwinds stalled or blocked replication forks to make a HJ that can be resolved. Has a DNA unwinding activity characteristic of a DNA helicase with 3'-5' polarity.</text>
</comment>
<dbReference type="PROSITE" id="PS51192">
    <property type="entry name" value="HELICASE_ATP_BIND_1"/>
    <property type="match status" value="1"/>
</dbReference>
<dbReference type="PROSITE" id="PS51194">
    <property type="entry name" value="HELICASE_CTER"/>
    <property type="match status" value="1"/>
</dbReference>
<dbReference type="EC" id="5.6.2.4" evidence="13 15"/>
<dbReference type="CDD" id="cd17992">
    <property type="entry name" value="DEXHc_RecG"/>
    <property type="match status" value="1"/>
</dbReference>
<dbReference type="NCBIfam" id="TIGR00643">
    <property type="entry name" value="recG"/>
    <property type="match status" value="1"/>
</dbReference>
<evidence type="ECO:0000313" key="19">
    <source>
        <dbReference type="Proteomes" id="UP001268683"/>
    </source>
</evidence>
<sequence>MRPASLNGYFKDIETLAGIGPRNKAHFLRLFGRQDSARLVDVVFHMPVSVIDRRYRPHVVDAQDGQVATLEVEVLKHIPSHNRKSPYKVLCEDSTGNLTCAFFNPHRSWIEKQLPIGEMRLISGKVEHFRGEIQITHPDYMLPIDQADEMPALETIYPLTSGLGIRALRKALFSALKNVPEVNEWHDPGIMKRETWGTFKESLLQVHSPSQGSDIATNSLYRQRLAYDELLAGQLALALVRDRARKSSGRPIVGTGAITKEILHHLPFNLTGDQQKSFDDIIADMGKKEAMLRLVQGDVGSGKTIVALLAMATAVEAGMQGAILAPTEILARQHMEFMTDLADKVGLKIDLLTGRNKGKKRADLLSRLENGEIDILIGTHAIIQEDVTFANLGLAVIDEQHRFGVQQRMALAHKTVEGADLLVMTATPIPRTLTMTAYGDMDVSLIQEKPPGRKPIQTKVVSHDRLGELVSGLRRALEQGQQIYWVCPLVQESEVLDLAAAEDRYEGLKKVFGAKVGLVHGKMKAAEKDSVMLQFSEGDIRLLVSTTVIEVGVNVPNATIMVIEHAERFGLAQLHQLRGRVGRGEKQSTCMLLRARDIGAVAKSRLQVMRDTEDGFVIAEEDLKLRGAGEILGTRQSGMPEYHFVDLEEHKHLIELARDDARMIMNKDAGLETPRGKALRELLYLFEKDEGVRLLRGG</sequence>
<dbReference type="AlphaFoldDB" id="A0AA52H9G4"/>
<dbReference type="GO" id="GO:0005524">
    <property type="term" value="F:ATP binding"/>
    <property type="evidence" value="ECO:0007669"/>
    <property type="project" value="UniProtKB-KW"/>
</dbReference>
<evidence type="ECO:0000256" key="4">
    <source>
        <dbReference type="ARBA" id="ARBA00022763"/>
    </source>
</evidence>
<evidence type="ECO:0000256" key="9">
    <source>
        <dbReference type="ARBA" id="ARBA00023172"/>
    </source>
</evidence>
<dbReference type="GO" id="GO:0006310">
    <property type="term" value="P:DNA recombination"/>
    <property type="evidence" value="ECO:0007669"/>
    <property type="project" value="UniProtKB-UniRule"/>
</dbReference>
<dbReference type="InterPro" id="IPR001650">
    <property type="entry name" value="Helicase_C-like"/>
</dbReference>